<proteinExistence type="inferred from homology"/>
<sequence>MKNSNKDQLYRDFNAGKLSRRGFISRAAALGVAAQAPFFLSAAHAETTTAEEYDYIVIGAGSAGCAVAARLSEDPANKVLVLEAGPSDTNQYIHIPATFPFLFKTELDWDYVSEPQDKLDGGTLYMPRGKVIGGCSSINAMIYQRGHASTYDAWGQSNAGWSYADLLPLFMKSESNSRGASETHGADGPLSVTDLNDPNPISLAMVQGAGEAGFALNDDFNDGDQTGFGLYQVTQKGGYRASAAVSYLHPAIDAGRVTAQAEAMVTRIETAQGRATGVTFMADGKEHTVRARKEIILSGGSFNSPHLLMMSGIGPKAHLEEHGITVVHDLPGVGQNLQEHYMMPVVYTCTQKVSLSQAGTEEQGALFAEGKGLLTSNIGEAGGFLTVNEGAAAPDLQFHFAPGYFIQDGAGNPTDGSDGMTIMPSLVQSKGTGSVTLVSADPMVKPKVNPNVFQNEEDYKILIEGVKVARAIFASSAMDDLRGEEFLPGADVQSDEDLKAYINKYIQTIYHPVGTCKMGDDDMAVVDNELRVHGIDGLRVADASIMPTIINANTNAPTIVIGEKCAELIRSA</sequence>
<dbReference type="PIRSF" id="PIRSF000137">
    <property type="entry name" value="Alcohol_oxidase"/>
    <property type="match status" value="1"/>
</dbReference>
<dbReference type="PROSITE" id="PS00624">
    <property type="entry name" value="GMC_OXRED_2"/>
    <property type="match status" value="1"/>
</dbReference>
<dbReference type="GO" id="GO:0050660">
    <property type="term" value="F:flavin adenine dinucleotide binding"/>
    <property type="evidence" value="ECO:0007669"/>
    <property type="project" value="InterPro"/>
</dbReference>
<feature type="binding site" evidence="5">
    <location>
        <position position="265"/>
    </location>
    <ligand>
        <name>FAD</name>
        <dbReference type="ChEBI" id="CHEBI:57692"/>
    </ligand>
</feature>
<dbReference type="PROSITE" id="PS51318">
    <property type="entry name" value="TAT"/>
    <property type="match status" value="1"/>
</dbReference>
<name>A0A7W6E527_9RHOB</name>
<protein>
    <submittedName>
        <fullName evidence="7">Choline dehydrogenase</fullName>
        <ecNumber evidence="7">1.1.99.1</ecNumber>
    </submittedName>
</protein>
<feature type="domain" description="Glucose-methanol-choline oxidoreductase N-terminal" evidence="6">
    <location>
        <begin position="300"/>
        <end position="314"/>
    </location>
</feature>
<dbReference type="InterPro" id="IPR007867">
    <property type="entry name" value="GMC_OxRtase_C"/>
</dbReference>
<evidence type="ECO:0000256" key="1">
    <source>
        <dbReference type="ARBA" id="ARBA00001974"/>
    </source>
</evidence>
<dbReference type="EMBL" id="JACIEI010000001">
    <property type="protein sequence ID" value="MBB3992802.1"/>
    <property type="molecule type" value="Genomic_DNA"/>
</dbReference>
<dbReference type="InterPro" id="IPR006311">
    <property type="entry name" value="TAT_signal"/>
</dbReference>
<dbReference type="Pfam" id="PF00732">
    <property type="entry name" value="GMC_oxred_N"/>
    <property type="match status" value="1"/>
</dbReference>
<comment type="cofactor">
    <cofactor evidence="1 5">
        <name>FAD</name>
        <dbReference type="ChEBI" id="CHEBI:57692"/>
    </cofactor>
</comment>
<keyword evidence="7" id="KW-0560">Oxidoreductase</keyword>
<evidence type="ECO:0000259" key="6">
    <source>
        <dbReference type="PROSITE" id="PS00624"/>
    </source>
</evidence>
<keyword evidence="4 5" id="KW-0274">FAD</keyword>
<keyword evidence="3" id="KW-0285">Flavoprotein</keyword>
<evidence type="ECO:0000256" key="4">
    <source>
        <dbReference type="ARBA" id="ARBA00022827"/>
    </source>
</evidence>
<dbReference type="PANTHER" id="PTHR11552:SF147">
    <property type="entry name" value="CHOLINE DEHYDROGENASE, MITOCHONDRIAL"/>
    <property type="match status" value="1"/>
</dbReference>
<comment type="similarity">
    <text evidence="2">Belongs to the GMC oxidoreductase family.</text>
</comment>
<evidence type="ECO:0000313" key="7">
    <source>
        <dbReference type="EMBL" id="MBB3992802.1"/>
    </source>
</evidence>
<gene>
    <name evidence="7" type="ORF">GGR95_000421</name>
</gene>
<dbReference type="RefSeq" id="WP_184562247.1">
    <property type="nucleotide sequence ID" value="NZ_JACIEI010000001.1"/>
</dbReference>
<dbReference type="GO" id="GO:0008812">
    <property type="term" value="F:choline dehydrogenase activity"/>
    <property type="evidence" value="ECO:0007669"/>
    <property type="project" value="UniProtKB-EC"/>
</dbReference>
<evidence type="ECO:0000256" key="5">
    <source>
        <dbReference type="PIRSR" id="PIRSR000137-2"/>
    </source>
</evidence>
<dbReference type="Gene3D" id="3.50.50.60">
    <property type="entry name" value="FAD/NAD(P)-binding domain"/>
    <property type="match status" value="1"/>
</dbReference>
<dbReference type="Gene3D" id="3.30.560.10">
    <property type="entry name" value="Glucose Oxidase, domain 3"/>
    <property type="match status" value="1"/>
</dbReference>
<dbReference type="InterPro" id="IPR000172">
    <property type="entry name" value="GMC_OxRdtase_N"/>
</dbReference>
<evidence type="ECO:0000256" key="2">
    <source>
        <dbReference type="ARBA" id="ARBA00010790"/>
    </source>
</evidence>
<keyword evidence="8" id="KW-1185">Reference proteome</keyword>
<feature type="binding site" evidence="5">
    <location>
        <position position="131"/>
    </location>
    <ligand>
        <name>FAD</name>
        <dbReference type="ChEBI" id="CHEBI:57692"/>
    </ligand>
</feature>
<organism evidence="7 8">
    <name type="scientific">Sulfitobacter undariae</name>
    <dbReference type="NCBI Taxonomy" id="1563671"/>
    <lineage>
        <taxon>Bacteria</taxon>
        <taxon>Pseudomonadati</taxon>
        <taxon>Pseudomonadota</taxon>
        <taxon>Alphaproteobacteria</taxon>
        <taxon>Rhodobacterales</taxon>
        <taxon>Roseobacteraceae</taxon>
        <taxon>Sulfitobacter</taxon>
    </lineage>
</organism>
<dbReference type="SUPFAM" id="SSF51905">
    <property type="entry name" value="FAD/NAD(P)-binding domain"/>
    <property type="match status" value="1"/>
</dbReference>
<dbReference type="EC" id="1.1.99.1" evidence="7"/>
<dbReference type="InterPro" id="IPR012132">
    <property type="entry name" value="GMC_OxRdtase"/>
</dbReference>
<dbReference type="SUPFAM" id="SSF54373">
    <property type="entry name" value="FAD-linked reductases, C-terminal domain"/>
    <property type="match status" value="1"/>
</dbReference>
<comment type="caution">
    <text evidence="7">The sequence shown here is derived from an EMBL/GenBank/DDBJ whole genome shotgun (WGS) entry which is preliminary data.</text>
</comment>
<dbReference type="InterPro" id="IPR036188">
    <property type="entry name" value="FAD/NAD-bd_sf"/>
</dbReference>
<accession>A0A7W6E527</accession>
<dbReference type="AlphaFoldDB" id="A0A7W6E527"/>
<evidence type="ECO:0000256" key="3">
    <source>
        <dbReference type="ARBA" id="ARBA00022630"/>
    </source>
</evidence>
<evidence type="ECO:0000313" key="8">
    <source>
        <dbReference type="Proteomes" id="UP000530268"/>
    </source>
</evidence>
<dbReference type="Pfam" id="PF05199">
    <property type="entry name" value="GMC_oxred_C"/>
    <property type="match status" value="1"/>
</dbReference>
<reference evidence="7 8" key="1">
    <citation type="submission" date="2020-08" db="EMBL/GenBank/DDBJ databases">
        <title>Genomic Encyclopedia of Type Strains, Phase IV (KMG-IV): sequencing the most valuable type-strain genomes for metagenomic binning, comparative biology and taxonomic classification.</title>
        <authorList>
            <person name="Goeker M."/>
        </authorList>
    </citation>
    <scope>NUCLEOTIDE SEQUENCE [LARGE SCALE GENOMIC DNA]</scope>
    <source>
        <strain evidence="7 8">DSM 102234</strain>
    </source>
</reference>
<dbReference type="Proteomes" id="UP000530268">
    <property type="component" value="Unassembled WGS sequence"/>
</dbReference>
<dbReference type="PANTHER" id="PTHR11552">
    <property type="entry name" value="GLUCOSE-METHANOL-CHOLINE GMC OXIDOREDUCTASE"/>
    <property type="match status" value="1"/>
</dbReference>